<keyword evidence="6 10" id="KW-0143">Chaperone</keyword>
<dbReference type="GO" id="GO:0042803">
    <property type="term" value="F:protein homodimerization activity"/>
    <property type="evidence" value="ECO:0007669"/>
    <property type="project" value="InterPro"/>
</dbReference>
<evidence type="ECO:0000256" key="2">
    <source>
        <dbReference type="ARBA" id="ARBA00009054"/>
    </source>
</evidence>
<evidence type="ECO:0000256" key="4">
    <source>
        <dbReference type="ARBA" id="ARBA00022490"/>
    </source>
</evidence>
<comment type="subcellular location">
    <subcellularLocation>
        <location evidence="1 10">Cytoplasm</location>
    </subcellularLocation>
</comment>
<gene>
    <name evidence="10 14" type="primary">grpE</name>
    <name evidence="14" type="ORF">EFD62_15245</name>
</gene>
<dbReference type="FunFam" id="2.30.22.10:FF:000001">
    <property type="entry name" value="Protein GrpE"/>
    <property type="match status" value="1"/>
</dbReference>
<evidence type="ECO:0000256" key="13">
    <source>
        <dbReference type="SAM" id="MobiDB-lite"/>
    </source>
</evidence>
<dbReference type="InterPro" id="IPR000740">
    <property type="entry name" value="GrpE"/>
</dbReference>
<dbReference type="Gene3D" id="2.30.22.10">
    <property type="entry name" value="Head domain of nucleotide exchange factor GrpE"/>
    <property type="match status" value="1"/>
</dbReference>
<accession>A0A4Q0I0W8</accession>
<proteinExistence type="inferred from homology"/>
<comment type="caution">
    <text evidence="14">The sequence shown here is derived from an EMBL/GenBank/DDBJ whole genome shotgun (WGS) entry which is preliminary data.</text>
</comment>
<evidence type="ECO:0000256" key="9">
    <source>
        <dbReference type="ARBA" id="ARBA00076414"/>
    </source>
</evidence>
<dbReference type="OrthoDB" id="9812586at2"/>
<organism evidence="14 15">
    <name type="scientific">Acetivibrio mesophilus</name>
    <dbReference type="NCBI Taxonomy" id="2487273"/>
    <lineage>
        <taxon>Bacteria</taxon>
        <taxon>Bacillati</taxon>
        <taxon>Bacillota</taxon>
        <taxon>Clostridia</taxon>
        <taxon>Eubacteriales</taxon>
        <taxon>Oscillospiraceae</taxon>
        <taxon>Acetivibrio</taxon>
    </lineage>
</organism>
<sequence length="201" mass="22984">MKKNEKEINNDIKQDNNQSKDEEIVCEEVIDNEETAQKTVGEAAVNQEIDKLKSQLEEKTKQCEEYFNMLQRTAAEFDNYKKRTAKEKGAIYTDAVSDSVASFLPVVDNIERALQASANDADFQSLKDGIELVHRQFKEVMKNLGVEEIKALGEKFDPNLHNAVMHIEDSEFGENVVIEEFQKGYILKDKVIRYSMVKVAN</sequence>
<protein>
    <recommendedName>
        <fullName evidence="8 10">Protein GrpE</fullName>
    </recommendedName>
    <alternativeName>
        <fullName evidence="9 10">HSP-70 cofactor</fullName>
    </alternativeName>
</protein>
<evidence type="ECO:0000256" key="3">
    <source>
        <dbReference type="ARBA" id="ARBA00011738"/>
    </source>
</evidence>
<comment type="subunit">
    <text evidence="3 10">Homodimer.</text>
</comment>
<dbReference type="SUPFAM" id="SSF58014">
    <property type="entry name" value="Coiled-coil domain of nucleotide exchange factor GrpE"/>
    <property type="match status" value="1"/>
</dbReference>
<evidence type="ECO:0000313" key="15">
    <source>
        <dbReference type="Proteomes" id="UP000289166"/>
    </source>
</evidence>
<dbReference type="InterPro" id="IPR009012">
    <property type="entry name" value="GrpE_head"/>
</dbReference>
<dbReference type="HAMAP" id="MF_01151">
    <property type="entry name" value="GrpE"/>
    <property type="match status" value="1"/>
</dbReference>
<dbReference type="EMBL" id="RLII01000031">
    <property type="protein sequence ID" value="RXE57874.1"/>
    <property type="molecule type" value="Genomic_DNA"/>
</dbReference>
<evidence type="ECO:0000256" key="7">
    <source>
        <dbReference type="ARBA" id="ARBA00053401"/>
    </source>
</evidence>
<dbReference type="InterPro" id="IPR013805">
    <property type="entry name" value="GrpE_CC"/>
</dbReference>
<dbReference type="Proteomes" id="UP000289166">
    <property type="component" value="Unassembled WGS sequence"/>
</dbReference>
<dbReference type="GO" id="GO:0051082">
    <property type="term" value="F:unfolded protein binding"/>
    <property type="evidence" value="ECO:0007669"/>
    <property type="project" value="TreeGrafter"/>
</dbReference>
<dbReference type="PANTHER" id="PTHR21237:SF23">
    <property type="entry name" value="GRPE PROTEIN HOMOLOG, MITOCHONDRIAL"/>
    <property type="match status" value="1"/>
</dbReference>
<evidence type="ECO:0000256" key="10">
    <source>
        <dbReference type="HAMAP-Rule" id="MF_01151"/>
    </source>
</evidence>
<dbReference type="PRINTS" id="PR00773">
    <property type="entry name" value="GRPEPROTEIN"/>
</dbReference>
<evidence type="ECO:0000256" key="11">
    <source>
        <dbReference type="RuleBase" id="RU000639"/>
    </source>
</evidence>
<evidence type="ECO:0000256" key="6">
    <source>
        <dbReference type="ARBA" id="ARBA00023186"/>
    </source>
</evidence>
<dbReference type="Gene3D" id="3.90.20.20">
    <property type="match status" value="1"/>
</dbReference>
<dbReference type="GO" id="GO:0006457">
    <property type="term" value="P:protein folding"/>
    <property type="evidence" value="ECO:0007669"/>
    <property type="project" value="InterPro"/>
</dbReference>
<keyword evidence="5 10" id="KW-0346">Stress response</keyword>
<evidence type="ECO:0000256" key="1">
    <source>
        <dbReference type="ARBA" id="ARBA00004496"/>
    </source>
</evidence>
<dbReference type="GO" id="GO:0000774">
    <property type="term" value="F:adenyl-nucleotide exchange factor activity"/>
    <property type="evidence" value="ECO:0007669"/>
    <property type="project" value="InterPro"/>
</dbReference>
<dbReference type="SUPFAM" id="SSF51064">
    <property type="entry name" value="Head domain of nucleotide exchange factor GrpE"/>
    <property type="match status" value="1"/>
</dbReference>
<dbReference type="PANTHER" id="PTHR21237">
    <property type="entry name" value="GRPE PROTEIN"/>
    <property type="match status" value="1"/>
</dbReference>
<dbReference type="AlphaFoldDB" id="A0A4Q0I0W8"/>
<dbReference type="NCBIfam" id="NF010738">
    <property type="entry name" value="PRK14140.1"/>
    <property type="match status" value="1"/>
</dbReference>
<keyword evidence="15" id="KW-1185">Reference proteome</keyword>
<feature type="region of interest" description="Disordered" evidence="13">
    <location>
        <begin position="1"/>
        <end position="21"/>
    </location>
</feature>
<dbReference type="RefSeq" id="WP_069193220.1">
    <property type="nucleotide sequence ID" value="NZ_RLII01000031.1"/>
</dbReference>
<evidence type="ECO:0000256" key="8">
    <source>
        <dbReference type="ARBA" id="ARBA00072274"/>
    </source>
</evidence>
<evidence type="ECO:0000256" key="12">
    <source>
        <dbReference type="RuleBase" id="RU004478"/>
    </source>
</evidence>
<evidence type="ECO:0000256" key="5">
    <source>
        <dbReference type="ARBA" id="ARBA00023016"/>
    </source>
</evidence>
<dbReference type="Pfam" id="PF01025">
    <property type="entry name" value="GrpE"/>
    <property type="match status" value="1"/>
</dbReference>
<dbReference type="CDD" id="cd00446">
    <property type="entry name" value="GrpE"/>
    <property type="match status" value="1"/>
</dbReference>
<dbReference type="GO" id="GO:0005737">
    <property type="term" value="C:cytoplasm"/>
    <property type="evidence" value="ECO:0007669"/>
    <property type="project" value="UniProtKB-SubCell"/>
</dbReference>
<keyword evidence="4 10" id="KW-0963">Cytoplasm</keyword>
<dbReference type="PROSITE" id="PS01071">
    <property type="entry name" value="GRPE"/>
    <property type="match status" value="1"/>
</dbReference>
<dbReference type="NCBIfam" id="NF010757">
    <property type="entry name" value="PRK14160.1"/>
    <property type="match status" value="1"/>
</dbReference>
<comment type="function">
    <text evidence="7 10 11">Participates actively in the response to hyperosmotic and heat shock by preventing the aggregation of stress-denatured proteins, in association with DnaK and GrpE. It is the nucleotide exchange factor for DnaK and may function as a thermosensor. Unfolded proteins bind initially to DnaJ; upon interaction with the DnaJ-bound protein, DnaK hydrolyzes its bound ATP, resulting in the formation of a stable complex. GrpE releases ADP from DnaK; ATP binding to DnaK triggers the release of the substrate protein, thus completing the reaction cycle. Several rounds of ATP-dependent interactions between DnaJ, DnaK and GrpE are required for fully efficient folding.</text>
</comment>
<evidence type="ECO:0000313" key="14">
    <source>
        <dbReference type="EMBL" id="RXE57874.1"/>
    </source>
</evidence>
<comment type="similarity">
    <text evidence="2 10 12">Belongs to the GrpE family.</text>
</comment>
<reference evidence="15" key="1">
    <citation type="submission" date="2018-11" db="EMBL/GenBank/DDBJ databases">
        <title>Genome sequencing of a novel mesophilic and cellulolytic organism within the genus Hungateiclostridium.</title>
        <authorList>
            <person name="Rettenmaier R."/>
            <person name="Liebl W."/>
            <person name="Zverlov V."/>
        </authorList>
    </citation>
    <scope>NUCLEOTIDE SEQUENCE [LARGE SCALE GENOMIC DNA]</scope>
    <source>
        <strain evidence="15">N2K1</strain>
    </source>
</reference>
<dbReference type="GO" id="GO:0051087">
    <property type="term" value="F:protein-folding chaperone binding"/>
    <property type="evidence" value="ECO:0007669"/>
    <property type="project" value="InterPro"/>
</dbReference>
<name>A0A4Q0I0W8_9FIRM</name>